<feature type="compositionally biased region" description="Polar residues" evidence="3">
    <location>
        <begin position="1493"/>
        <end position="1514"/>
    </location>
</feature>
<dbReference type="InterPro" id="IPR058563">
    <property type="entry name" value="Trs120_TRAPPC9_N"/>
</dbReference>
<reference evidence="6 7" key="1">
    <citation type="journal article" date="2018" name="MBio">
        <title>Comparative Genomics Reveals the Core Gene Toolbox for the Fungus-Insect Symbiosis.</title>
        <authorList>
            <person name="Wang Y."/>
            <person name="Stata M."/>
            <person name="Wang W."/>
            <person name="Stajich J.E."/>
            <person name="White M.M."/>
            <person name="Moncalvo J.M."/>
        </authorList>
    </citation>
    <scope>NUCLEOTIDE SEQUENCE [LARGE SCALE GENOMIC DNA]</scope>
    <source>
        <strain evidence="6 7">AUS-77-4</strain>
    </source>
</reference>
<feature type="compositionally biased region" description="Polar residues" evidence="3">
    <location>
        <begin position="1874"/>
        <end position="1889"/>
    </location>
</feature>
<feature type="compositionally biased region" description="Polar residues" evidence="3">
    <location>
        <begin position="898"/>
        <end position="909"/>
    </location>
</feature>
<evidence type="ECO:0000313" key="6">
    <source>
        <dbReference type="EMBL" id="PVU97469.1"/>
    </source>
</evidence>
<dbReference type="Proteomes" id="UP000245699">
    <property type="component" value="Unassembled WGS sequence"/>
</dbReference>
<dbReference type="STRING" id="61424.A0A2T9YYS8"/>
<gene>
    <name evidence="6" type="ORF">BB559_002023</name>
</gene>
<dbReference type="InterPro" id="IPR058564">
    <property type="entry name" value="TPR_TRAPPC9_Trs120"/>
</dbReference>
<dbReference type="GO" id="GO:0005802">
    <property type="term" value="C:trans-Golgi network"/>
    <property type="evidence" value="ECO:0007669"/>
    <property type="project" value="TreeGrafter"/>
</dbReference>
<feature type="region of interest" description="Disordered" evidence="3">
    <location>
        <begin position="1"/>
        <end position="59"/>
    </location>
</feature>
<organism evidence="6 7">
    <name type="scientific">Furculomyces boomerangus</name>
    <dbReference type="NCBI Taxonomy" id="61424"/>
    <lineage>
        <taxon>Eukaryota</taxon>
        <taxon>Fungi</taxon>
        <taxon>Fungi incertae sedis</taxon>
        <taxon>Zoopagomycota</taxon>
        <taxon>Kickxellomycotina</taxon>
        <taxon>Harpellomycetes</taxon>
        <taxon>Harpellales</taxon>
        <taxon>Harpellaceae</taxon>
        <taxon>Furculomyces</taxon>
    </lineage>
</organism>
<proteinExistence type="predicted"/>
<dbReference type="OrthoDB" id="27962at2759"/>
<protein>
    <submittedName>
        <fullName evidence="6">Uncharacterized protein</fullName>
    </submittedName>
</protein>
<dbReference type="PANTHER" id="PTHR21512:SF5">
    <property type="entry name" value="TRAFFICKING PROTEIN PARTICLE COMPLEX SUBUNIT 9"/>
    <property type="match status" value="1"/>
</dbReference>
<comment type="subcellular location">
    <subcellularLocation>
        <location evidence="1">Golgi apparatus</location>
    </subcellularLocation>
</comment>
<evidence type="ECO:0000313" key="7">
    <source>
        <dbReference type="Proteomes" id="UP000245699"/>
    </source>
</evidence>
<feature type="region of interest" description="Disordered" evidence="3">
    <location>
        <begin position="855"/>
        <end position="909"/>
    </location>
</feature>
<feature type="region of interest" description="Disordered" evidence="3">
    <location>
        <begin position="286"/>
        <end position="312"/>
    </location>
</feature>
<feature type="domain" description="Trs120/TRAPPC9 TPR region" evidence="5">
    <location>
        <begin position="479"/>
        <end position="778"/>
    </location>
</feature>
<evidence type="ECO:0000256" key="3">
    <source>
        <dbReference type="SAM" id="MobiDB-lite"/>
    </source>
</evidence>
<feature type="region of interest" description="Disordered" evidence="3">
    <location>
        <begin position="249"/>
        <end position="270"/>
    </location>
</feature>
<comment type="caution">
    <text evidence="6">The sequence shown here is derived from an EMBL/GenBank/DDBJ whole genome shotgun (WGS) entry which is preliminary data.</text>
</comment>
<sequence>MQSSLESVELQEMKDEQIKTNDSQNLHISITDEKVHKPSPAKSKNKNKPRSKTRDNETKNLLGLSRYSGVSLVDASEIRILIAGIGKIRKNKWQAWCNAITSNWRIKSDEFVPYMQKVPNYYIGKTRSDSEIRFHYIQDINDEHEDLHAYQTGRQILGIIGVVDFQESKDTSSAYVEFVETLSKTSTAIAFKCFGFDYPDIKKQAFLDGISVFPTTEKITPSSIKNHINEFAGIVVTALSMMADSIEKQTSKSMDGLERPNEPESTGLFGKSSRVVLEMSKQMSFSSTSDSKTKNLSGRYLSNKGSSKSSLTTGYKTGFGDIKPRKQIDSESEDEYEYGNQSHMDVTETGQGRLKKLEGDLLLMAGRITEAVAAYRLSIEYSFSNEDYVWQASALEGYVTSLVLLVNRQSERSFLVALAMCPPETSVTSMIFKGSIGGTISQSLTNPDNESNVGKGNRQEDPTMKFMGKDGLFALVQDLAERYTEVVLLYEKSYSFAPLLHSEACLRRAVIQMILDKSVTSDDLDIKISRILSREPIDSSPINHLQAHGLQGYASRARWRKSGIETASWIQRGWTQAVMSLKLKDLMNLSAAIAMLFHNSGYKRKEAFFLRQFLLLIQPLLSRNSEKAGSHGLMGANNNRIDIETQKQVVACLGAVSRLYRVENTNPLSKSSVLFKHWTLWLTNNDEIKGLLKNERSGTLTGGWYDLQADVLRECVSIAECIPSYPHAIAGAFRLLSILNTNEYRLLAKYHIGSEEIEDEIRQRRGEQENLIQYLERMVGVYHQRRHFDPNDPRKQRKLLALKTLPMLIAGLDKHASDKLDVLGLVPRVVGRDAPVVGSVINNLLQSIQPYPQETGSCRISTKTTKHSMNDSDSLGTSLSKTDNKPQSLFLYKPGQRGNKSSLGNESNLGTKVTPVSGEIFKFYVTLLNPFSHPLLLTNVQLLVQQPGKDDSKLESHLLVNSAEAIIQNDSEELLAQGVLQGRQVKSIAEPTLTKVVIPPGSLHTVTLTMVPLRPGPAKVVGIQCTIFDYITVSCMLPEPSSEDLKRKLKFEQIRNRISSDLTETQKNSPFHSTLVLATTKPTSGFAIPITILPKQPKLEIGINGLNSASSSLSSVALFEGERVTFSIILQNNGSVPVNFFDIIFEPLEENTREPAFSSDENIKQEPSPLQKRIKQYNVDYQPIDFPISSSFSPIDKVDKQTRINPGQHLSINYTLLGQHGCSGATIKVVYGSSYIYSDQEEPKLLANQSVDSNKFTSFTSYTRETFHSIKLQINKVLVPSFQQPPCKVIPIPQGIHLFKNNNIVTSDNFLSMIQNNKLNSSLVVSELVKSLEELQTPRNNRFFNTKSTNNRNPLLKHQQYTLYQFLSKHYCLATFCVDNVRESSIDVCFEIKLSLPTKNVGDNRNSKLGKSQIIENMVISIPAGVKSYKVLIPVNRVKLCENQLFTPIQGLDYEAEHINTQNINWSVSFDDEADKCLLKSEENSKDIELGDPNTQENIGTRKTPDENVSTNTHSSANTFGSTLSSGMTPSGFIGGFSKNDSLSKRQYIAPQGPKLSNVEKMEIRRFYNLQKHLYDVSRVKYFIISSEKFGYINPKPFLEIDESSMKNLVCEELEISSYAFSGNNKLLSGNLESETSMSKHFDKDIISEEPKVETPVSDIQNPKTGVDSFEEAIAVFKKSLDCETLNGKSCGSDEQVLTLKPNYYGSSCSVVCHTKSHSVLLLNILNGLLQKVSNVMLTINLVNPPVENIFYNSKQTLVNNPSYLTEQKDNDLSSTIHNHEPILSSNVPTPKKETFSPHIYDTSITSDQNEITDGLAHARTKASSHVARIAAGLVPTSFSTKQFFSVIPRKQSSSSYTNSPSQMDGVLPDSSGILDQSSPSPESRVNDNVSIDKSYTNFSKNRDFCIKRVPTLTKKRPSVSRRIPGSNSPQAQPIRISNSHQNPPRVQKPLGHSTNKGTILLENRNSRNSFSISGNTILESSETQILDPISEKVGHFKSIEISKALKETPLILWNPVSNYKLPLLKEGESVLLEVPLFIVSSGRYVFEYELTILPNNFDGSSDGNSVSEKDTLVDGKRDEMDKILPIHPLYTGKFTLFAI</sequence>
<dbReference type="EMBL" id="MBFT01000106">
    <property type="protein sequence ID" value="PVU97469.1"/>
    <property type="molecule type" value="Genomic_DNA"/>
</dbReference>
<feature type="region of interest" description="Disordered" evidence="3">
    <location>
        <begin position="1485"/>
        <end position="1514"/>
    </location>
</feature>
<evidence type="ECO:0000256" key="1">
    <source>
        <dbReference type="ARBA" id="ARBA00004555"/>
    </source>
</evidence>
<dbReference type="Pfam" id="PF26280">
    <property type="entry name" value="Ig_TRAPPC9-Trs120_2nd"/>
    <property type="match status" value="1"/>
</dbReference>
<accession>A0A2T9YYS8</accession>
<feature type="compositionally biased region" description="Basic residues" evidence="3">
    <location>
        <begin position="37"/>
        <end position="51"/>
    </location>
</feature>
<feature type="domain" description="Trs120/TRAPPC9 N-terminal" evidence="4">
    <location>
        <begin position="71"/>
        <end position="407"/>
    </location>
</feature>
<feature type="compositionally biased region" description="Polar residues" evidence="3">
    <location>
        <begin position="871"/>
        <end position="887"/>
    </location>
</feature>
<keyword evidence="7" id="KW-1185">Reference proteome</keyword>
<feature type="compositionally biased region" description="Low complexity" evidence="3">
    <location>
        <begin position="1853"/>
        <end position="1862"/>
    </location>
</feature>
<dbReference type="InterPro" id="IPR013935">
    <property type="entry name" value="Trs120_TRAPPC9"/>
</dbReference>
<feature type="compositionally biased region" description="Polar residues" evidence="3">
    <location>
        <begin position="1926"/>
        <end position="1945"/>
    </location>
</feature>
<dbReference type="Pfam" id="PF26251">
    <property type="entry name" value="TPR_TRAPPC9-Trs120"/>
    <property type="match status" value="1"/>
</dbReference>
<feature type="compositionally biased region" description="Basic and acidic residues" evidence="3">
    <location>
        <begin position="249"/>
        <end position="262"/>
    </location>
</feature>
<dbReference type="Pfam" id="PF08626">
    <property type="entry name" value="TRAPPC9-Trs120"/>
    <property type="match status" value="1"/>
</dbReference>
<feature type="region of interest" description="Disordered" evidence="3">
    <location>
        <begin position="1916"/>
        <end position="1955"/>
    </location>
</feature>
<name>A0A2T9YYS8_9FUNG</name>
<dbReference type="PANTHER" id="PTHR21512">
    <property type="entry name" value="TRAFFICKING PROTEIN PARTICLE COMPLEX SUBUNIT 9"/>
    <property type="match status" value="1"/>
</dbReference>
<feature type="compositionally biased region" description="Polar residues" evidence="3">
    <location>
        <begin position="286"/>
        <end position="296"/>
    </location>
</feature>
<feature type="region of interest" description="Disordered" evidence="3">
    <location>
        <begin position="1850"/>
        <end position="1889"/>
    </location>
</feature>
<evidence type="ECO:0000259" key="5">
    <source>
        <dbReference type="Pfam" id="PF26251"/>
    </source>
</evidence>
<feature type="compositionally biased region" description="Polar residues" evidence="3">
    <location>
        <begin position="303"/>
        <end position="312"/>
    </location>
</feature>
<evidence type="ECO:0000256" key="2">
    <source>
        <dbReference type="ARBA" id="ARBA00023034"/>
    </source>
</evidence>
<keyword evidence="2" id="KW-0333">Golgi apparatus</keyword>
<evidence type="ECO:0000259" key="4">
    <source>
        <dbReference type="Pfam" id="PF08626"/>
    </source>
</evidence>